<organism evidence="5 6">
    <name type="scientific">Bifidobacterium scardovii</name>
    <dbReference type="NCBI Taxonomy" id="158787"/>
    <lineage>
        <taxon>Bacteria</taxon>
        <taxon>Bacillati</taxon>
        <taxon>Actinomycetota</taxon>
        <taxon>Actinomycetes</taxon>
        <taxon>Bifidobacteriales</taxon>
        <taxon>Bifidobacteriaceae</taxon>
        <taxon>Bifidobacterium</taxon>
    </lineage>
</organism>
<feature type="region of interest" description="Disordered" evidence="3">
    <location>
        <begin position="1"/>
        <end position="34"/>
    </location>
</feature>
<dbReference type="InterPro" id="IPR023186">
    <property type="entry name" value="IUNH"/>
</dbReference>
<dbReference type="InterPro" id="IPR001910">
    <property type="entry name" value="Inosine/uridine_hydrolase_dom"/>
</dbReference>
<gene>
    <name evidence="5" type="ORF">BSCA_2130</name>
</gene>
<proteinExistence type="predicted"/>
<dbReference type="RefSeq" id="WP_051923262.1">
    <property type="nucleotide sequence ID" value="NZ_CAUPKV010000006.1"/>
</dbReference>
<reference evidence="5 6" key="1">
    <citation type="submission" date="2014-03" db="EMBL/GenBank/DDBJ databases">
        <title>Genomics of Bifidobacteria.</title>
        <authorList>
            <person name="Ventura M."/>
            <person name="Milani C."/>
            <person name="Lugli G.A."/>
        </authorList>
    </citation>
    <scope>NUCLEOTIDE SEQUENCE [LARGE SCALE GENOMIC DNA]</scope>
    <source>
        <strain evidence="5 6">LMG 21589</strain>
    </source>
</reference>
<keyword evidence="1 5" id="KW-0378">Hydrolase</keyword>
<dbReference type="PANTHER" id="PTHR12304:SF15">
    <property type="entry name" value="NON-SPECIFIC RIBONUCLEOSIDE HYDROLASE RIHC"/>
    <property type="match status" value="1"/>
</dbReference>
<dbReference type="EC" id="3.2.2.3" evidence="5"/>
<dbReference type="Proteomes" id="UP000029033">
    <property type="component" value="Unassembled WGS sequence"/>
</dbReference>
<dbReference type="OrthoDB" id="9797882at2"/>
<comment type="caution">
    <text evidence="5">The sequence shown here is derived from an EMBL/GenBank/DDBJ whole genome shotgun (WGS) entry which is preliminary data.</text>
</comment>
<keyword evidence="6" id="KW-1185">Reference proteome</keyword>
<feature type="domain" description="Inosine/uridine-preferring nucleoside hydrolase" evidence="4">
    <location>
        <begin position="31"/>
        <end position="322"/>
    </location>
</feature>
<dbReference type="InterPro" id="IPR036452">
    <property type="entry name" value="Ribo_hydro-like"/>
</dbReference>
<accession>A0A087D7D5</accession>
<dbReference type="Gene3D" id="3.90.245.10">
    <property type="entry name" value="Ribonucleoside hydrolase-like"/>
    <property type="match status" value="1"/>
</dbReference>
<evidence type="ECO:0000313" key="6">
    <source>
        <dbReference type="Proteomes" id="UP000029033"/>
    </source>
</evidence>
<keyword evidence="2 5" id="KW-0326">Glycosidase</keyword>
<dbReference type="eggNOG" id="COG1957">
    <property type="taxonomic scope" value="Bacteria"/>
</dbReference>
<name>A0A087D7D5_9BIFI</name>
<dbReference type="STRING" id="158787.BSCA_2130"/>
<evidence type="ECO:0000256" key="1">
    <source>
        <dbReference type="ARBA" id="ARBA00022801"/>
    </source>
</evidence>
<sequence>MTAHSAHSPGERPTPKAGTASRAEDNRRRPVIVDTDPGIDDVAALVPLLFDDTVDVKLIATVSGNVDVRRTTANTLGLLEFLGLDIPVVKGSEAPLRRPAVYAPQVHGESGIGGVALPAPDPSRLVNGDVVEAYRDVLERSAEPVDVIAIGPLTNLGTLFGAYPQAAERIGRITLMGGSFGPKYSWACDFNIAVDPEAARIVFGAGVPIDMIGAEIGRKTVLDADDLAALAGSGPVGGLIARMLESYHDDAATAKPGVQLYDPATVLFYLQPELYVAAEARVDIVPQPYPSLHTITEVRFMDVPVSERTVRVPIDVDVYRFRDAYLERVARVDRILAARR</sequence>
<evidence type="ECO:0000259" key="4">
    <source>
        <dbReference type="Pfam" id="PF01156"/>
    </source>
</evidence>
<evidence type="ECO:0000256" key="3">
    <source>
        <dbReference type="SAM" id="MobiDB-lite"/>
    </source>
</evidence>
<dbReference type="AlphaFoldDB" id="A0A087D7D5"/>
<dbReference type="Pfam" id="PF01156">
    <property type="entry name" value="IU_nuc_hydro"/>
    <property type="match status" value="1"/>
</dbReference>
<dbReference type="PANTHER" id="PTHR12304">
    <property type="entry name" value="INOSINE-URIDINE PREFERRING NUCLEOSIDE HYDROLASE"/>
    <property type="match status" value="1"/>
</dbReference>
<dbReference type="GO" id="GO:0006152">
    <property type="term" value="P:purine nucleoside catabolic process"/>
    <property type="evidence" value="ECO:0007669"/>
    <property type="project" value="TreeGrafter"/>
</dbReference>
<dbReference type="GO" id="GO:0045437">
    <property type="term" value="F:uridine nucleosidase activity"/>
    <property type="evidence" value="ECO:0007669"/>
    <property type="project" value="UniProtKB-EC"/>
</dbReference>
<dbReference type="GeneID" id="85165263"/>
<evidence type="ECO:0000256" key="2">
    <source>
        <dbReference type="ARBA" id="ARBA00023295"/>
    </source>
</evidence>
<dbReference type="SUPFAM" id="SSF53590">
    <property type="entry name" value="Nucleoside hydrolase"/>
    <property type="match status" value="1"/>
</dbReference>
<protein>
    <submittedName>
        <fullName evidence="5">Ribonucleoside hydrolase RihC</fullName>
        <ecNumber evidence="5">3.2.2.3</ecNumber>
    </submittedName>
</protein>
<dbReference type="EMBL" id="JGZO01000023">
    <property type="protein sequence ID" value="KFI91435.1"/>
    <property type="molecule type" value="Genomic_DNA"/>
</dbReference>
<dbReference type="GO" id="GO:0008477">
    <property type="term" value="F:purine nucleosidase activity"/>
    <property type="evidence" value="ECO:0007669"/>
    <property type="project" value="TreeGrafter"/>
</dbReference>
<dbReference type="GO" id="GO:0005829">
    <property type="term" value="C:cytosol"/>
    <property type="evidence" value="ECO:0007669"/>
    <property type="project" value="TreeGrafter"/>
</dbReference>
<evidence type="ECO:0000313" key="5">
    <source>
        <dbReference type="EMBL" id="KFI91435.1"/>
    </source>
</evidence>